<dbReference type="InterPro" id="IPR013783">
    <property type="entry name" value="Ig-like_fold"/>
</dbReference>
<keyword evidence="4" id="KW-1015">Disulfide bond</keyword>
<evidence type="ECO:0000313" key="11">
    <source>
        <dbReference type="Proteomes" id="UP001178461"/>
    </source>
</evidence>
<dbReference type="PANTHER" id="PTHR11036">
    <property type="entry name" value="SEMAPHORIN"/>
    <property type="match status" value="1"/>
</dbReference>
<dbReference type="PROSITE" id="PS51004">
    <property type="entry name" value="SEMA"/>
    <property type="match status" value="1"/>
</dbReference>
<dbReference type="SUPFAM" id="SSF101912">
    <property type="entry name" value="Sema domain"/>
    <property type="match status" value="1"/>
</dbReference>
<gene>
    <name evidence="10" type="ORF">PODLI_1B012129</name>
</gene>
<dbReference type="InterPro" id="IPR027231">
    <property type="entry name" value="Semaphorin"/>
</dbReference>
<dbReference type="PROSITE" id="PS50835">
    <property type="entry name" value="IG_LIKE"/>
    <property type="match status" value="1"/>
</dbReference>
<dbReference type="SMART" id="SM00630">
    <property type="entry name" value="Sema"/>
    <property type="match status" value="1"/>
</dbReference>
<dbReference type="SUPFAM" id="SSF103575">
    <property type="entry name" value="Plexin repeat"/>
    <property type="match status" value="1"/>
</dbReference>
<accession>A0AA35KUC3</accession>
<organism evidence="10 11">
    <name type="scientific">Podarcis lilfordi</name>
    <name type="common">Lilford's wall lizard</name>
    <dbReference type="NCBI Taxonomy" id="74358"/>
    <lineage>
        <taxon>Eukaryota</taxon>
        <taxon>Metazoa</taxon>
        <taxon>Chordata</taxon>
        <taxon>Craniata</taxon>
        <taxon>Vertebrata</taxon>
        <taxon>Euteleostomi</taxon>
        <taxon>Lepidosauria</taxon>
        <taxon>Squamata</taxon>
        <taxon>Bifurcata</taxon>
        <taxon>Unidentata</taxon>
        <taxon>Episquamata</taxon>
        <taxon>Laterata</taxon>
        <taxon>Lacertibaenia</taxon>
        <taxon>Lacertidae</taxon>
        <taxon>Podarcis</taxon>
    </lineage>
</organism>
<evidence type="ECO:0000256" key="4">
    <source>
        <dbReference type="ARBA" id="ARBA00023157"/>
    </source>
</evidence>
<keyword evidence="11" id="KW-1185">Reference proteome</keyword>
<dbReference type="GO" id="GO:0071526">
    <property type="term" value="P:semaphorin-plexin signaling pathway"/>
    <property type="evidence" value="ECO:0007669"/>
    <property type="project" value="TreeGrafter"/>
</dbReference>
<reference evidence="10" key="1">
    <citation type="submission" date="2022-12" db="EMBL/GenBank/DDBJ databases">
        <authorList>
            <person name="Alioto T."/>
            <person name="Alioto T."/>
            <person name="Gomez Garrido J."/>
        </authorList>
    </citation>
    <scope>NUCLEOTIDE SEQUENCE</scope>
</reference>
<dbReference type="GO" id="GO:0030335">
    <property type="term" value="P:positive regulation of cell migration"/>
    <property type="evidence" value="ECO:0007669"/>
    <property type="project" value="TreeGrafter"/>
</dbReference>
<dbReference type="AlphaFoldDB" id="A0AA35KUC3"/>
<dbReference type="SMART" id="SM00423">
    <property type="entry name" value="PSI"/>
    <property type="match status" value="1"/>
</dbReference>
<dbReference type="Pfam" id="PF01403">
    <property type="entry name" value="Sema"/>
    <property type="match status" value="1"/>
</dbReference>
<evidence type="ECO:0000313" key="10">
    <source>
        <dbReference type="EMBL" id="CAI5783644.1"/>
    </source>
</evidence>
<evidence type="ECO:0000256" key="3">
    <source>
        <dbReference type="ARBA" id="ARBA00023136"/>
    </source>
</evidence>
<evidence type="ECO:0000256" key="5">
    <source>
        <dbReference type="ARBA" id="ARBA00023180"/>
    </source>
</evidence>
<dbReference type="Proteomes" id="UP001178461">
    <property type="component" value="Chromosome 9"/>
</dbReference>
<keyword evidence="7" id="KW-0732">Signal</keyword>
<evidence type="ECO:0000256" key="7">
    <source>
        <dbReference type="SAM" id="SignalP"/>
    </source>
</evidence>
<comment type="subcellular location">
    <subcellularLocation>
        <location evidence="1">Membrane</location>
    </subcellularLocation>
</comment>
<dbReference type="FunFam" id="2.130.10.10:FF:000223">
    <property type="entry name" value="semaphorin-7A isoform X1"/>
    <property type="match status" value="1"/>
</dbReference>
<feature type="domain" description="Ig-like" evidence="8">
    <location>
        <begin position="521"/>
        <end position="605"/>
    </location>
</feature>
<proteinExistence type="inferred from homology"/>
<feature type="chain" id="PRO_5041314146" evidence="7">
    <location>
        <begin position="32"/>
        <end position="652"/>
    </location>
</feature>
<dbReference type="InterPro" id="IPR002165">
    <property type="entry name" value="Plexin_repeat"/>
</dbReference>
<dbReference type="GO" id="GO:0009897">
    <property type="term" value="C:external side of plasma membrane"/>
    <property type="evidence" value="ECO:0007669"/>
    <property type="project" value="TreeGrafter"/>
</dbReference>
<feature type="signal peptide" evidence="7">
    <location>
        <begin position="1"/>
        <end position="31"/>
    </location>
</feature>
<dbReference type="GO" id="GO:0007411">
    <property type="term" value="P:axon guidance"/>
    <property type="evidence" value="ECO:0007669"/>
    <property type="project" value="TreeGrafter"/>
</dbReference>
<dbReference type="Gene3D" id="2.130.10.10">
    <property type="entry name" value="YVTN repeat-like/Quinoprotein amine dehydrogenase"/>
    <property type="match status" value="1"/>
</dbReference>
<dbReference type="GO" id="GO:0001755">
    <property type="term" value="P:neural crest cell migration"/>
    <property type="evidence" value="ECO:0007669"/>
    <property type="project" value="TreeGrafter"/>
</dbReference>
<dbReference type="InterPro" id="IPR007110">
    <property type="entry name" value="Ig-like_dom"/>
</dbReference>
<evidence type="ECO:0000259" key="9">
    <source>
        <dbReference type="PROSITE" id="PS51004"/>
    </source>
</evidence>
<dbReference type="Gene3D" id="3.30.1680.10">
    <property type="entry name" value="ligand-binding face of the semaphorins, domain 2"/>
    <property type="match status" value="1"/>
</dbReference>
<evidence type="ECO:0000256" key="2">
    <source>
        <dbReference type="ARBA" id="ARBA00009492"/>
    </source>
</evidence>
<dbReference type="Pfam" id="PF13895">
    <property type="entry name" value="Ig_2"/>
    <property type="match status" value="1"/>
</dbReference>
<dbReference type="Pfam" id="PF01437">
    <property type="entry name" value="PSI"/>
    <property type="match status" value="1"/>
</dbReference>
<dbReference type="InterPro" id="IPR001627">
    <property type="entry name" value="Semap_dom"/>
</dbReference>
<dbReference type="GO" id="GO:0007229">
    <property type="term" value="P:integrin-mediated signaling pathway"/>
    <property type="evidence" value="ECO:0007669"/>
    <property type="project" value="TreeGrafter"/>
</dbReference>
<comment type="caution">
    <text evidence="6">Lacks conserved residue(s) required for the propagation of feature annotation.</text>
</comment>
<comment type="similarity">
    <text evidence="2">Belongs to the semaphorin family.</text>
</comment>
<dbReference type="Gene3D" id="2.60.40.10">
    <property type="entry name" value="Immunoglobulins"/>
    <property type="match status" value="1"/>
</dbReference>
<evidence type="ECO:0000259" key="8">
    <source>
        <dbReference type="PROSITE" id="PS50835"/>
    </source>
</evidence>
<dbReference type="InterPro" id="IPR016201">
    <property type="entry name" value="PSI"/>
</dbReference>
<dbReference type="PANTHER" id="PTHR11036:SF80">
    <property type="entry name" value="SEMAPHORIN-7A"/>
    <property type="match status" value="1"/>
</dbReference>
<dbReference type="GO" id="GO:0005178">
    <property type="term" value="F:integrin binding"/>
    <property type="evidence" value="ECO:0007669"/>
    <property type="project" value="TreeGrafter"/>
</dbReference>
<protein>
    <submittedName>
        <fullName evidence="10">Semaphorinsemaphorin-7A</fullName>
    </submittedName>
</protein>
<name>A0AA35KUC3_9SAUR</name>
<evidence type="ECO:0000256" key="6">
    <source>
        <dbReference type="PROSITE-ProRule" id="PRU00352"/>
    </source>
</evidence>
<dbReference type="GO" id="GO:0050727">
    <property type="term" value="P:regulation of inflammatory response"/>
    <property type="evidence" value="ECO:0007669"/>
    <property type="project" value="TreeGrafter"/>
</dbReference>
<keyword evidence="3" id="KW-0472">Membrane</keyword>
<dbReference type="InterPro" id="IPR036352">
    <property type="entry name" value="Semap_dom_sf"/>
</dbReference>
<dbReference type="GO" id="GO:0030215">
    <property type="term" value="F:semaphorin receptor binding"/>
    <property type="evidence" value="ECO:0007669"/>
    <property type="project" value="InterPro"/>
</dbReference>
<keyword evidence="5" id="KW-0325">Glycoprotein</keyword>
<dbReference type="GO" id="GO:0045499">
    <property type="term" value="F:chemorepellent activity"/>
    <property type="evidence" value="ECO:0007669"/>
    <property type="project" value="TreeGrafter"/>
</dbReference>
<sequence length="652" mass="73339">MGSEQRRRVASRLARWASRLLLLLLLPSAVASRPAGPRIVTPALGEKRFRFDPREGHIVLFHEQGAPSVFVGTVGTLHYYNFENSTSFTVLVETNRTLSNCRKQENAKNYLTLLEKYEDQLLICGTNACSPTCWNLVDGNVEPGISAQGLAPFAPDQNALVLIDGKDIYSTIRKHQYNGRTPRFRRIRGSTELYTSDTVMNNPKFVKAAIIKQEEAYNEKIYYFFREENPDWPKNAAAPRNVSRVAQLCKGDRGGTGSLSAAKWTTFLKATLLCVDSDNDRHFNQLQDVFILESANWSETRIYGLFWNEWEYSAVCVYSVGDISKVFRTSPLKDYHEKLPPVRPGQCLEGEQQTPHETFKVADSHPEVARRVKQEDILFYSKHRYQQIGVHRAPAADGGTYSTLYLATDKGTVHKVAVLPTGANNVLEIQPFLSPAGIRTMTLDSERKELFVASESEVVQLPMAMCGAYKGSCESCVLARDPDCGWINGRCTSVYDRDQHGNGTLLQALTHNPVTDICSSPSHTKGDDNHHCQIVTVAPGTRYYLNCSIKSHHATYTWLRDNQTVSHCGSGHRHCIHFIDNMTDELYGTYSCVSQEDWFTQTLVTECLTKPSNVKMLLEEPRNKMAKDWATQTSLSLWLGLLHMAAVVLLTH</sequence>
<dbReference type="EMBL" id="OX395134">
    <property type="protein sequence ID" value="CAI5783644.1"/>
    <property type="molecule type" value="Genomic_DNA"/>
</dbReference>
<dbReference type="SUPFAM" id="SSF48726">
    <property type="entry name" value="Immunoglobulin"/>
    <property type="match status" value="1"/>
</dbReference>
<dbReference type="InterPro" id="IPR036179">
    <property type="entry name" value="Ig-like_dom_sf"/>
</dbReference>
<feature type="domain" description="Sema" evidence="9">
    <location>
        <begin position="27"/>
        <end position="463"/>
    </location>
</feature>
<dbReference type="InterPro" id="IPR015943">
    <property type="entry name" value="WD40/YVTN_repeat-like_dom_sf"/>
</dbReference>
<evidence type="ECO:0000256" key="1">
    <source>
        <dbReference type="ARBA" id="ARBA00004370"/>
    </source>
</evidence>